<keyword evidence="11 19" id="KW-0863">Zinc-finger</keyword>
<evidence type="ECO:0000256" key="6">
    <source>
        <dbReference type="ARBA" id="ARBA00022490"/>
    </source>
</evidence>
<dbReference type="InterPro" id="IPR036265">
    <property type="entry name" value="HIT-like_sf"/>
</dbReference>
<dbReference type="Pfam" id="PF22191">
    <property type="entry name" value="IBR_1"/>
    <property type="match status" value="1"/>
</dbReference>
<dbReference type="PROSITE" id="PS51873">
    <property type="entry name" value="TRIAD"/>
    <property type="match status" value="1"/>
</dbReference>
<dbReference type="GO" id="GO:0008270">
    <property type="term" value="F:zinc ion binding"/>
    <property type="evidence" value="ECO:0007669"/>
    <property type="project" value="UniProtKB-KW"/>
</dbReference>
<evidence type="ECO:0000256" key="19">
    <source>
        <dbReference type="PROSITE-ProRule" id="PRU00175"/>
    </source>
</evidence>
<evidence type="ECO:0000313" key="22">
    <source>
        <dbReference type="EMBL" id="KAG1553080.1"/>
    </source>
</evidence>
<name>A0A9P6YNB9_RHIOR</name>
<evidence type="ECO:0000256" key="5">
    <source>
        <dbReference type="ARBA" id="ARBA00015636"/>
    </source>
</evidence>
<dbReference type="SUPFAM" id="SSF57850">
    <property type="entry name" value="RING/U-box"/>
    <property type="match status" value="2"/>
</dbReference>
<evidence type="ECO:0000256" key="4">
    <source>
        <dbReference type="ARBA" id="ARBA00012520"/>
    </source>
</evidence>
<dbReference type="InterPro" id="IPR011145">
    <property type="entry name" value="Scavenger_mRNA_decap_enz_N"/>
</dbReference>
<dbReference type="GO" id="GO:0005634">
    <property type="term" value="C:nucleus"/>
    <property type="evidence" value="ECO:0007669"/>
    <property type="project" value="UniProtKB-SubCell"/>
</dbReference>
<evidence type="ECO:0000256" key="15">
    <source>
        <dbReference type="ARBA" id="ARBA00023242"/>
    </source>
</evidence>
<evidence type="ECO:0000256" key="9">
    <source>
        <dbReference type="ARBA" id="ARBA00022723"/>
    </source>
</evidence>
<dbReference type="GO" id="GO:0000932">
    <property type="term" value="C:P-body"/>
    <property type="evidence" value="ECO:0007669"/>
    <property type="project" value="TreeGrafter"/>
</dbReference>
<organism evidence="22 23">
    <name type="scientific">Rhizopus oryzae</name>
    <name type="common">Mucormycosis agent</name>
    <name type="synonym">Rhizopus arrhizus var. delemar</name>
    <dbReference type="NCBI Taxonomy" id="64495"/>
    <lineage>
        <taxon>Eukaryota</taxon>
        <taxon>Fungi</taxon>
        <taxon>Fungi incertae sedis</taxon>
        <taxon>Mucoromycota</taxon>
        <taxon>Mucoromycotina</taxon>
        <taxon>Mucoromycetes</taxon>
        <taxon>Mucorales</taxon>
        <taxon>Mucorineae</taxon>
        <taxon>Rhizopodaceae</taxon>
        <taxon>Rhizopus</taxon>
    </lineage>
</organism>
<dbReference type="PANTHER" id="PTHR12978:SF0">
    <property type="entry name" value="M7GPPPX DIPHOSPHATASE"/>
    <property type="match status" value="1"/>
</dbReference>
<evidence type="ECO:0000259" key="20">
    <source>
        <dbReference type="PROSITE" id="PS50089"/>
    </source>
</evidence>
<evidence type="ECO:0000256" key="11">
    <source>
        <dbReference type="ARBA" id="ARBA00022771"/>
    </source>
</evidence>
<keyword evidence="13" id="KW-0378">Hydrolase</keyword>
<dbReference type="SUPFAM" id="SSF102860">
    <property type="entry name" value="mRNA decapping enzyme DcpS N-terminal domain"/>
    <property type="match status" value="1"/>
</dbReference>
<evidence type="ECO:0000256" key="12">
    <source>
        <dbReference type="ARBA" id="ARBA00022786"/>
    </source>
</evidence>
<dbReference type="InterPro" id="IPR008594">
    <property type="entry name" value="DcpS/DCS2"/>
</dbReference>
<dbReference type="Proteomes" id="UP000717996">
    <property type="component" value="Unassembled WGS sequence"/>
</dbReference>
<dbReference type="Gene3D" id="3.30.428.10">
    <property type="entry name" value="HIT-like"/>
    <property type="match status" value="1"/>
</dbReference>
<evidence type="ECO:0000256" key="7">
    <source>
        <dbReference type="ARBA" id="ARBA00022553"/>
    </source>
</evidence>
<comment type="similarity">
    <text evidence="3">Belongs to the HIT family.</text>
</comment>
<keyword evidence="12" id="KW-0833">Ubl conjugation pathway</keyword>
<dbReference type="EMBL" id="JAANIT010000052">
    <property type="protein sequence ID" value="KAG1553080.1"/>
    <property type="molecule type" value="Genomic_DNA"/>
</dbReference>
<dbReference type="Pfam" id="PF11969">
    <property type="entry name" value="DcpS_C"/>
    <property type="match status" value="1"/>
</dbReference>
<evidence type="ECO:0000256" key="3">
    <source>
        <dbReference type="ARBA" id="ARBA00010208"/>
    </source>
</evidence>
<dbReference type="AlphaFoldDB" id="A0A9P6YNB9"/>
<comment type="catalytic activity">
    <reaction evidence="18">
        <text>a 5'-end (N(7)-methyl 5'-triphosphoguanosine)-ribonucleoside in mRNA + H2O = N(7)-methyl-GMP + a 5'-end diphospho-ribonucleoside in mRNA + 2 H(+)</text>
        <dbReference type="Rhea" id="RHEA:65388"/>
        <dbReference type="Rhea" id="RHEA-COMP:17165"/>
        <dbReference type="Rhea" id="RHEA-COMP:17167"/>
        <dbReference type="ChEBI" id="CHEBI:15377"/>
        <dbReference type="ChEBI" id="CHEBI:15378"/>
        <dbReference type="ChEBI" id="CHEBI:58285"/>
        <dbReference type="ChEBI" id="CHEBI:156461"/>
        <dbReference type="ChEBI" id="CHEBI:167616"/>
        <dbReference type="EC" id="3.6.1.59"/>
    </reaction>
</comment>
<dbReference type="Gene3D" id="3.30.40.10">
    <property type="entry name" value="Zinc/RING finger domain, C3HC4 (zinc finger)"/>
    <property type="match status" value="1"/>
</dbReference>
<evidence type="ECO:0000259" key="21">
    <source>
        <dbReference type="PROSITE" id="PS51873"/>
    </source>
</evidence>
<dbReference type="InterPro" id="IPR044066">
    <property type="entry name" value="TRIAD_supradom"/>
</dbReference>
<dbReference type="InterPro" id="IPR019808">
    <property type="entry name" value="Histidine_triad_CS"/>
</dbReference>
<evidence type="ECO:0000313" key="23">
    <source>
        <dbReference type="Proteomes" id="UP000717996"/>
    </source>
</evidence>
<dbReference type="OrthoDB" id="10264956at2759"/>
<dbReference type="EC" id="3.6.1.59" evidence="4"/>
<evidence type="ECO:0000256" key="13">
    <source>
        <dbReference type="ARBA" id="ARBA00022801"/>
    </source>
</evidence>
<proteinExistence type="inferred from homology"/>
<dbReference type="InterPro" id="IPR013083">
    <property type="entry name" value="Znf_RING/FYVE/PHD"/>
</dbReference>
<dbReference type="Pfam" id="PF05652">
    <property type="entry name" value="DcpS"/>
    <property type="match status" value="1"/>
</dbReference>
<dbReference type="FunFam" id="3.30.428.10:FF:000006">
    <property type="entry name" value="m7GpppX diphosphatase"/>
    <property type="match status" value="1"/>
</dbReference>
<dbReference type="PROSITE" id="PS50089">
    <property type="entry name" value="ZF_RING_2"/>
    <property type="match status" value="1"/>
</dbReference>
<evidence type="ECO:0000256" key="18">
    <source>
        <dbReference type="ARBA" id="ARBA00048222"/>
    </source>
</evidence>
<keyword evidence="10" id="KW-0677">Repeat</keyword>
<evidence type="ECO:0000256" key="2">
    <source>
        <dbReference type="ARBA" id="ARBA00004496"/>
    </source>
</evidence>
<dbReference type="Gene3D" id="1.20.120.1750">
    <property type="match status" value="1"/>
</dbReference>
<dbReference type="GO" id="GO:0016740">
    <property type="term" value="F:transferase activity"/>
    <property type="evidence" value="ECO:0007669"/>
    <property type="project" value="UniProtKB-KW"/>
</dbReference>
<keyword evidence="7" id="KW-0597">Phosphoprotein</keyword>
<evidence type="ECO:0000256" key="14">
    <source>
        <dbReference type="ARBA" id="ARBA00022833"/>
    </source>
</evidence>
<sequence length="595" mass="69613">MASITRVLNNFQFERVLSNDVRTKLVHLLGYVDDQKCILTFEKTQFENEEMPQLPASVASFDSVVENNIYSWAMGQVEKSQMRVKMIYPATDVHIAKYEAQTRLMIHETPADYERYTLPYIQSIPASRTQWVQNILDGSSEADRVIYRDNDPETGFVVLPDMKWDGTQENLYWVAIAIRSDISSLRSLRGEHLGLLRKLRDKSYELVKEKANLSPEQVRLFVHYQPSYYHFHLHITAITFVDAPGVVSGQAHLLTSIIDHLEHFPNYYQLATIPFLIATKLNRKVQAEEDGEEEEEEDEELQRWSERCSICFDAKLDLCLDFCRDQFCLPCFQRYVSEVVKSSWGLCVTKIRCPVCRLHIPQTEWTRYVPKSISDLYDKFNQPYRSYSRCCPQCEVEVIPCAFEPERYYPSRSRVIGSTLKEIFKNDDPFIKLFEKSEWRNSTLVEVHHQVVEQLLRMDLKQKAQEVSRMILMLDCGYEAHINRTCEENMNYLIYSNKDHDLIQTLAWALENSQRCPSCSIMINRDEGCNKVDCTFCGFTFCWECKSVWSNKCGFFDCVNVKKPRTADRFQRQTVDRTELGVPDISMIESRLFLN</sequence>
<dbReference type="CDD" id="cd20336">
    <property type="entry name" value="Rcat_RBR"/>
    <property type="match status" value="1"/>
</dbReference>
<evidence type="ECO:0000256" key="16">
    <source>
        <dbReference type="ARBA" id="ARBA00029885"/>
    </source>
</evidence>
<dbReference type="GO" id="GO:0140932">
    <property type="term" value="F:5'-(N(7)-methyl 5'-triphosphoguanosine)-[mRNA] diphosphatase activity"/>
    <property type="evidence" value="ECO:0007669"/>
    <property type="project" value="UniProtKB-EC"/>
</dbReference>
<evidence type="ECO:0000256" key="1">
    <source>
        <dbReference type="ARBA" id="ARBA00004123"/>
    </source>
</evidence>
<keyword evidence="15" id="KW-0539">Nucleus</keyword>
<reference evidence="22" key="1">
    <citation type="journal article" date="2020" name="Microb. Genom.">
        <title>Genetic diversity of clinical and environmental Mucorales isolates obtained from an investigation of mucormycosis cases among solid organ transplant recipients.</title>
        <authorList>
            <person name="Nguyen M.H."/>
            <person name="Kaul D."/>
            <person name="Muto C."/>
            <person name="Cheng S.J."/>
            <person name="Richter R.A."/>
            <person name="Bruno V.M."/>
            <person name="Liu G."/>
            <person name="Beyhan S."/>
            <person name="Sundermann A.J."/>
            <person name="Mounaud S."/>
            <person name="Pasculle A.W."/>
            <person name="Nierman W.C."/>
            <person name="Driscoll E."/>
            <person name="Cumbie R."/>
            <person name="Clancy C.J."/>
            <person name="Dupont C.L."/>
        </authorList>
    </citation>
    <scope>NUCLEOTIDE SEQUENCE</scope>
    <source>
        <strain evidence="22">GL16</strain>
    </source>
</reference>
<evidence type="ECO:0000256" key="10">
    <source>
        <dbReference type="ARBA" id="ARBA00022737"/>
    </source>
</evidence>
<comment type="caution">
    <text evidence="22">The sequence shown here is derived from an EMBL/GenBank/DDBJ whole genome shotgun (WGS) entry which is preliminary data.</text>
</comment>
<keyword evidence="6" id="KW-0963">Cytoplasm</keyword>
<dbReference type="GO" id="GO:0000290">
    <property type="term" value="P:deadenylation-dependent decapping of nuclear-transcribed mRNA"/>
    <property type="evidence" value="ECO:0007669"/>
    <property type="project" value="InterPro"/>
</dbReference>
<evidence type="ECO:0000256" key="8">
    <source>
        <dbReference type="ARBA" id="ARBA00022679"/>
    </source>
</evidence>
<dbReference type="PROSITE" id="PS00892">
    <property type="entry name" value="HIT_1"/>
    <property type="match status" value="1"/>
</dbReference>
<protein>
    <recommendedName>
        <fullName evidence="5">m7GpppX diphosphatase</fullName>
        <ecNumber evidence="4">3.6.1.59</ecNumber>
    </recommendedName>
    <alternativeName>
        <fullName evidence="17">Decapping scavenger enzyme</fullName>
    </alternativeName>
    <alternativeName>
        <fullName evidence="16">Scavenger mRNA-decapping enzyme DcpS</fullName>
    </alternativeName>
</protein>
<keyword evidence="9" id="KW-0479">Metal-binding</keyword>
<dbReference type="PANTHER" id="PTHR12978">
    <property type="entry name" value="HISTIDINE TRIAD HIT PROTEIN MEMBER"/>
    <property type="match status" value="1"/>
</dbReference>
<dbReference type="GO" id="GO:0000340">
    <property type="term" value="F:RNA 7-methylguanosine cap binding"/>
    <property type="evidence" value="ECO:0007669"/>
    <property type="project" value="TreeGrafter"/>
</dbReference>
<dbReference type="Gene3D" id="3.30.200.40">
    <property type="entry name" value="Scavenger mRNA decapping enzyme, N-terminal domain"/>
    <property type="match status" value="1"/>
</dbReference>
<gene>
    <name evidence="22" type="ORF">G6F51_000814</name>
</gene>
<dbReference type="SUPFAM" id="SSF54197">
    <property type="entry name" value="HIT-like"/>
    <property type="match status" value="1"/>
</dbReference>
<keyword evidence="14" id="KW-0862">Zinc</keyword>
<keyword evidence="8" id="KW-0808">Transferase</keyword>
<evidence type="ECO:0000256" key="17">
    <source>
        <dbReference type="ARBA" id="ARBA00030609"/>
    </source>
</evidence>
<comment type="subcellular location">
    <subcellularLocation>
        <location evidence="2">Cytoplasm</location>
    </subcellularLocation>
    <subcellularLocation>
        <location evidence="1">Nucleus</location>
    </subcellularLocation>
</comment>
<feature type="domain" description="RING-type" evidence="21">
    <location>
        <begin position="304"/>
        <end position="562"/>
    </location>
</feature>
<feature type="domain" description="RING-type" evidence="20">
    <location>
        <begin position="308"/>
        <end position="357"/>
    </location>
</feature>
<accession>A0A9P6YNB9</accession>
<dbReference type="InterPro" id="IPR001841">
    <property type="entry name" value="Znf_RING"/>
</dbReference>